<protein>
    <submittedName>
        <fullName evidence="1">Uncharacterized protein</fullName>
    </submittedName>
</protein>
<organism evidence="1 2">
    <name type="scientific">Oceanobacillus chungangensis</name>
    <dbReference type="NCBI Taxonomy" id="1229152"/>
    <lineage>
        <taxon>Bacteria</taxon>
        <taxon>Bacillati</taxon>
        <taxon>Bacillota</taxon>
        <taxon>Bacilli</taxon>
        <taxon>Bacillales</taxon>
        <taxon>Bacillaceae</taxon>
        <taxon>Oceanobacillus</taxon>
    </lineage>
</organism>
<evidence type="ECO:0000313" key="2">
    <source>
        <dbReference type="Proteomes" id="UP000256520"/>
    </source>
</evidence>
<dbReference type="Proteomes" id="UP000256520">
    <property type="component" value="Unassembled WGS sequence"/>
</dbReference>
<comment type="caution">
    <text evidence="1">The sequence shown here is derived from an EMBL/GenBank/DDBJ whole genome shotgun (WGS) entry which is preliminary data.</text>
</comment>
<reference evidence="2" key="1">
    <citation type="submission" date="2017-11" db="EMBL/GenBank/DDBJ databases">
        <authorList>
            <person name="Zhu W."/>
        </authorList>
    </citation>
    <scope>NUCLEOTIDE SEQUENCE [LARGE SCALE GENOMIC DNA]</scope>
    <source>
        <strain evidence="2">CAU 1051</strain>
    </source>
</reference>
<dbReference type="AlphaFoldDB" id="A0A3D8PIM9"/>
<gene>
    <name evidence="1" type="ORF">CWR45_15740</name>
</gene>
<proteinExistence type="predicted"/>
<accession>A0A3D8PIM9</accession>
<dbReference type="RefSeq" id="WP_115750825.1">
    <property type="nucleotide sequence ID" value="NZ_PIOD01000021.1"/>
</dbReference>
<dbReference type="OrthoDB" id="2855819at2"/>
<evidence type="ECO:0000313" key="1">
    <source>
        <dbReference type="EMBL" id="RDW15946.1"/>
    </source>
</evidence>
<keyword evidence="2" id="KW-1185">Reference proteome</keyword>
<sequence length="130" mass="15642">MKEYVRADYVNSEDIHKYLSEGWEIIGTTKEFYEPETTRLSYHVGLPARALVGKLQEVIRDYERFGLKSELFKKIAEENEEDINDYSDVGRVSHDKTPTYMTKYERTVHESNKRYYKNYTQEEIENRYSF</sequence>
<dbReference type="EMBL" id="PIOD01000021">
    <property type="protein sequence ID" value="RDW15946.1"/>
    <property type="molecule type" value="Genomic_DNA"/>
</dbReference>
<name>A0A3D8PIM9_9BACI</name>